<dbReference type="InterPro" id="IPR011701">
    <property type="entry name" value="MFS"/>
</dbReference>
<evidence type="ECO:0000313" key="10">
    <source>
        <dbReference type="Proteomes" id="UP000308054"/>
    </source>
</evidence>
<feature type="transmembrane region" description="Helical" evidence="7">
    <location>
        <begin position="163"/>
        <end position="183"/>
    </location>
</feature>
<feature type="region of interest" description="Disordered" evidence="6">
    <location>
        <begin position="385"/>
        <end position="420"/>
    </location>
</feature>
<comment type="subcellular location">
    <subcellularLocation>
        <location evidence="1">Cell membrane</location>
        <topology evidence="1">Multi-pass membrane protein</topology>
    </subcellularLocation>
</comment>
<evidence type="ECO:0000256" key="5">
    <source>
        <dbReference type="ARBA" id="ARBA00023136"/>
    </source>
</evidence>
<dbReference type="PROSITE" id="PS50850">
    <property type="entry name" value="MFS"/>
    <property type="match status" value="1"/>
</dbReference>
<dbReference type="OrthoDB" id="2957247at2"/>
<dbReference type="Gene3D" id="1.20.1250.20">
    <property type="entry name" value="MFS general substrate transporter like domains"/>
    <property type="match status" value="1"/>
</dbReference>
<dbReference type="PANTHER" id="PTHR43124">
    <property type="entry name" value="PURINE EFFLUX PUMP PBUE"/>
    <property type="match status" value="1"/>
</dbReference>
<sequence length="420" mass="41785">MARTLALAATGFVATAVAFGPARMGYGLFLPGFRETFALSTAGAGAIAGLGFLAFLLALPLTAWLGQRVGQRLPVVLGALAASAGFALVASASGTAWLASGIALAGASAGFCWAPFNDAAEAIVPEASRSGALSAVSTGTSAGVVAAAALFLFVASGAVDWRAAWGIFALAAVIAAAMALRTVPGGRAGTGMPDRPRLLRRPALPLYAAAICFGASNAVYLSFAADHLVSQGGLAGLPDRAAPAVIFLAYGSFGLLGLATGRLERVLGLPALLSAIFAAFTASLVLIALAPGAWWALLLSAGLHGAAVMTVSAALAFWSLRLFPGRGTLGMTAGLVAVAASSVAAPALAGAFAEAANLEAAFLVTAAVPLAATLGFAQRARRQRTWSLGPKRKRPRSISGAGAGSSRPAGGGGERDEFPL</sequence>
<dbReference type="RefSeq" id="WP_135995617.1">
    <property type="nucleotide sequence ID" value="NZ_CP071057.1"/>
</dbReference>
<feature type="transmembrane region" description="Helical" evidence="7">
    <location>
        <begin position="42"/>
        <end position="66"/>
    </location>
</feature>
<dbReference type="PANTHER" id="PTHR43124:SF3">
    <property type="entry name" value="CHLORAMPHENICOL EFFLUX PUMP RV0191"/>
    <property type="match status" value="1"/>
</dbReference>
<feature type="transmembrane region" description="Helical" evidence="7">
    <location>
        <begin position="135"/>
        <end position="157"/>
    </location>
</feature>
<evidence type="ECO:0000256" key="2">
    <source>
        <dbReference type="ARBA" id="ARBA00022475"/>
    </source>
</evidence>
<dbReference type="InterPro" id="IPR020846">
    <property type="entry name" value="MFS_dom"/>
</dbReference>
<evidence type="ECO:0000259" key="8">
    <source>
        <dbReference type="PROSITE" id="PS50850"/>
    </source>
</evidence>
<dbReference type="EMBL" id="SRXW01000002">
    <property type="protein sequence ID" value="TGY89078.1"/>
    <property type="molecule type" value="Genomic_DNA"/>
</dbReference>
<dbReference type="Pfam" id="PF07690">
    <property type="entry name" value="MFS_1"/>
    <property type="match status" value="1"/>
</dbReference>
<reference evidence="9 10" key="1">
    <citation type="journal article" date="2017" name="Int. J. Syst. Evol. Microbiol.">
        <title>Marinicauda algicola sp. nov., isolated from a marine red alga Rhodosorus marinus.</title>
        <authorList>
            <person name="Jeong S.E."/>
            <person name="Jeon S.H."/>
            <person name="Chun B.H."/>
            <person name="Kim D.W."/>
            <person name="Jeon C.O."/>
        </authorList>
    </citation>
    <scope>NUCLEOTIDE SEQUENCE [LARGE SCALE GENOMIC DNA]</scope>
    <source>
        <strain evidence="9 10">JCM 31718</strain>
    </source>
</reference>
<dbReference type="InterPro" id="IPR050189">
    <property type="entry name" value="MFS_Efflux_Transporters"/>
</dbReference>
<evidence type="ECO:0000256" key="4">
    <source>
        <dbReference type="ARBA" id="ARBA00022989"/>
    </source>
</evidence>
<protein>
    <submittedName>
        <fullName evidence="9">MFS transporter</fullName>
    </submittedName>
</protein>
<feature type="transmembrane region" description="Helical" evidence="7">
    <location>
        <begin position="294"/>
        <end position="317"/>
    </location>
</feature>
<accession>A0A4S2H191</accession>
<keyword evidence="3 7" id="KW-0812">Transmembrane</keyword>
<evidence type="ECO:0000256" key="6">
    <source>
        <dbReference type="SAM" id="MobiDB-lite"/>
    </source>
</evidence>
<keyword evidence="2" id="KW-1003">Cell membrane</keyword>
<gene>
    <name evidence="9" type="ORF">E5163_08090</name>
</gene>
<dbReference type="GO" id="GO:0022857">
    <property type="term" value="F:transmembrane transporter activity"/>
    <property type="evidence" value="ECO:0007669"/>
    <property type="project" value="InterPro"/>
</dbReference>
<evidence type="ECO:0000313" key="9">
    <source>
        <dbReference type="EMBL" id="TGY89078.1"/>
    </source>
</evidence>
<keyword evidence="10" id="KW-1185">Reference proteome</keyword>
<feature type="transmembrane region" description="Helical" evidence="7">
    <location>
        <begin position="266"/>
        <end position="288"/>
    </location>
</feature>
<evidence type="ECO:0000256" key="1">
    <source>
        <dbReference type="ARBA" id="ARBA00004651"/>
    </source>
</evidence>
<feature type="domain" description="Major facilitator superfamily (MFS) profile" evidence="8">
    <location>
        <begin position="4"/>
        <end position="384"/>
    </location>
</feature>
<dbReference type="GO" id="GO:0005886">
    <property type="term" value="C:plasma membrane"/>
    <property type="evidence" value="ECO:0007669"/>
    <property type="project" value="UniProtKB-SubCell"/>
</dbReference>
<feature type="transmembrane region" description="Helical" evidence="7">
    <location>
        <begin position="241"/>
        <end position="259"/>
    </location>
</feature>
<dbReference type="AlphaFoldDB" id="A0A4S2H191"/>
<feature type="transmembrane region" description="Helical" evidence="7">
    <location>
        <begin position="329"/>
        <end position="352"/>
    </location>
</feature>
<feature type="compositionally biased region" description="Basic residues" evidence="6">
    <location>
        <begin position="385"/>
        <end position="396"/>
    </location>
</feature>
<organism evidence="9 10">
    <name type="scientific">Marinicauda algicola</name>
    <dbReference type="NCBI Taxonomy" id="2029849"/>
    <lineage>
        <taxon>Bacteria</taxon>
        <taxon>Pseudomonadati</taxon>
        <taxon>Pseudomonadota</taxon>
        <taxon>Alphaproteobacteria</taxon>
        <taxon>Maricaulales</taxon>
        <taxon>Maricaulaceae</taxon>
        <taxon>Marinicauda</taxon>
    </lineage>
</organism>
<evidence type="ECO:0000256" key="7">
    <source>
        <dbReference type="SAM" id="Phobius"/>
    </source>
</evidence>
<dbReference type="SUPFAM" id="SSF103473">
    <property type="entry name" value="MFS general substrate transporter"/>
    <property type="match status" value="1"/>
</dbReference>
<feature type="compositionally biased region" description="Low complexity" evidence="6">
    <location>
        <begin position="397"/>
        <end position="408"/>
    </location>
</feature>
<dbReference type="InterPro" id="IPR036259">
    <property type="entry name" value="MFS_trans_sf"/>
</dbReference>
<keyword evidence="5 7" id="KW-0472">Membrane</keyword>
<keyword evidence="4 7" id="KW-1133">Transmembrane helix</keyword>
<feature type="transmembrane region" description="Helical" evidence="7">
    <location>
        <begin position="358"/>
        <end position="377"/>
    </location>
</feature>
<feature type="transmembrane region" description="Helical" evidence="7">
    <location>
        <begin position="96"/>
        <end position="114"/>
    </location>
</feature>
<name>A0A4S2H191_9PROT</name>
<dbReference type="Proteomes" id="UP000308054">
    <property type="component" value="Unassembled WGS sequence"/>
</dbReference>
<proteinExistence type="predicted"/>
<evidence type="ECO:0000256" key="3">
    <source>
        <dbReference type="ARBA" id="ARBA00022692"/>
    </source>
</evidence>
<comment type="caution">
    <text evidence="9">The sequence shown here is derived from an EMBL/GenBank/DDBJ whole genome shotgun (WGS) entry which is preliminary data.</text>
</comment>
<feature type="transmembrane region" description="Helical" evidence="7">
    <location>
        <begin position="73"/>
        <end position="90"/>
    </location>
</feature>
<feature type="transmembrane region" description="Helical" evidence="7">
    <location>
        <begin position="204"/>
        <end position="221"/>
    </location>
</feature>